<dbReference type="RefSeq" id="WP_110170440.1">
    <property type="nucleotide sequence ID" value="NZ_CP015136.1"/>
</dbReference>
<accession>A0A143PLE7</accession>
<evidence type="ECO:0000313" key="2">
    <source>
        <dbReference type="Proteomes" id="UP000076079"/>
    </source>
</evidence>
<organism evidence="1 2">
    <name type="scientific">Luteitalea pratensis</name>
    <dbReference type="NCBI Taxonomy" id="1855912"/>
    <lineage>
        <taxon>Bacteria</taxon>
        <taxon>Pseudomonadati</taxon>
        <taxon>Acidobacteriota</taxon>
        <taxon>Vicinamibacteria</taxon>
        <taxon>Vicinamibacterales</taxon>
        <taxon>Vicinamibacteraceae</taxon>
        <taxon>Luteitalea</taxon>
    </lineage>
</organism>
<name>A0A143PLE7_LUTPR</name>
<dbReference type="AlphaFoldDB" id="A0A143PLE7"/>
<reference evidence="2" key="2">
    <citation type="submission" date="2016-04" db="EMBL/GenBank/DDBJ databases">
        <title>First Complete Genome Sequence of a Subdivision 6 Acidobacterium.</title>
        <authorList>
            <person name="Huang S."/>
            <person name="Vieira S."/>
            <person name="Bunk B."/>
            <person name="Riedel T."/>
            <person name="Sproeer C."/>
            <person name="Overmann J."/>
        </authorList>
    </citation>
    <scope>NUCLEOTIDE SEQUENCE [LARGE SCALE GENOMIC DNA]</scope>
    <source>
        <strain evidence="2">DSM 100886 HEG_-6_39</strain>
    </source>
</reference>
<dbReference type="EMBL" id="CP015136">
    <property type="protein sequence ID" value="AMY08614.1"/>
    <property type="molecule type" value="Genomic_DNA"/>
</dbReference>
<evidence type="ECO:0000313" key="1">
    <source>
        <dbReference type="EMBL" id="AMY08614.1"/>
    </source>
</evidence>
<keyword evidence="2" id="KW-1185">Reference proteome</keyword>
<gene>
    <name evidence="1" type="ORF">LuPra_01818</name>
</gene>
<proteinExistence type="predicted"/>
<reference evidence="1 2" key="1">
    <citation type="journal article" date="2016" name="Genome Announc.">
        <title>First Complete Genome Sequence of a Subdivision 6 Acidobacterium Strain.</title>
        <authorList>
            <person name="Huang S."/>
            <person name="Vieira S."/>
            <person name="Bunk B."/>
            <person name="Riedel T."/>
            <person name="Sproer C."/>
            <person name="Overmann J."/>
        </authorList>
    </citation>
    <scope>NUCLEOTIDE SEQUENCE [LARGE SCALE GENOMIC DNA]</scope>
    <source>
        <strain evidence="2">DSM 100886 HEG_-6_39</strain>
    </source>
</reference>
<dbReference type="KEGG" id="abac:LuPra_01818"/>
<protein>
    <submittedName>
        <fullName evidence="1">Uncharacterized protein</fullName>
    </submittedName>
</protein>
<dbReference type="Proteomes" id="UP000076079">
    <property type="component" value="Chromosome"/>
</dbReference>
<dbReference type="OrthoDB" id="257464at2"/>
<sequence length="391" mass="42471">MTAIPTAGATLPSVETIDRIRAIDRAPLRNLHITQAYHALASAFAARTGGGTNWCVFATWASRQAGQTIRGEDLLETLRGRLRLPARWLHPIHSLWRVLLARGLYDADTRLGRVVRAIQGPLDPFEHASDAVARGNRKVFEEIGREFARFLAAGIGTTADSGGALEAFIGGLRDGDPPDGQRLLRRAFNRYAVAMREDAPAVRAQALYLANLEIGWHEQTRLQPEILEALDAPMFELRESGLRILEALSPGASRWPAVARTPLAWLLGSAAWPLARAARALVREVITSALMTLRLPGDRVAWLGHNLELPGAPSLSGPAGDELLAVLHRFGCNQPCALDCGAADWSGLAARLHYIAHLFRALHDDASLFDAPFTDVQLEAMSAGRLPDGTL</sequence>